<feature type="transmembrane region" description="Helical" evidence="2">
    <location>
        <begin position="233"/>
        <end position="251"/>
    </location>
</feature>
<feature type="transmembrane region" description="Helical" evidence="2">
    <location>
        <begin position="52"/>
        <end position="70"/>
    </location>
</feature>
<dbReference type="PANTHER" id="PTHR34391:SF1">
    <property type="entry name" value="UPF0658 GOLGI APPARATUS MEMBRANE PROTEIN C1952.10C-RELATED"/>
    <property type="match status" value="1"/>
</dbReference>
<evidence type="ECO:0000256" key="1">
    <source>
        <dbReference type="SAM" id="MobiDB-lite"/>
    </source>
</evidence>
<feature type="transmembrane region" description="Helical" evidence="2">
    <location>
        <begin position="170"/>
        <end position="198"/>
    </location>
</feature>
<feature type="region of interest" description="Disordered" evidence="1">
    <location>
        <begin position="308"/>
        <end position="336"/>
    </location>
</feature>
<feature type="transmembrane region" description="Helical" evidence="2">
    <location>
        <begin position="7"/>
        <end position="32"/>
    </location>
</feature>
<accession>A0A1L9WY01</accession>
<gene>
    <name evidence="3" type="ORF">ASPACDRAFT_51782</name>
</gene>
<keyword evidence="2" id="KW-1133">Transmembrane helix</keyword>
<dbReference type="GeneID" id="30976341"/>
<keyword evidence="2" id="KW-0812">Transmembrane</keyword>
<evidence type="ECO:0000313" key="4">
    <source>
        <dbReference type="Proteomes" id="UP000184546"/>
    </source>
</evidence>
<dbReference type="PANTHER" id="PTHR34391">
    <property type="entry name" value="UPF0658 GOLGI APPARATUS MEMBRANE PROTEIN C1952.10C-RELATED"/>
    <property type="match status" value="1"/>
</dbReference>
<dbReference type="InterPro" id="IPR040410">
    <property type="entry name" value="UPF0658_Golgi"/>
</dbReference>
<dbReference type="OrthoDB" id="2448307at2759"/>
<evidence type="ECO:0000313" key="3">
    <source>
        <dbReference type="EMBL" id="OJK00999.1"/>
    </source>
</evidence>
<proteinExistence type="predicted"/>
<dbReference type="VEuPathDB" id="FungiDB:ASPACDRAFT_51782"/>
<feature type="compositionally biased region" description="Polar residues" evidence="1">
    <location>
        <begin position="318"/>
        <end position="329"/>
    </location>
</feature>
<feature type="transmembrane region" description="Helical" evidence="2">
    <location>
        <begin position="126"/>
        <end position="149"/>
    </location>
</feature>
<organism evidence="3 4">
    <name type="scientific">Aspergillus aculeatus (strain ATCC 16872 / CBS 172.66 / WB 5094)</name>
    <dbReference type="NCBI Taxonomy" id="690307"/>
    <lineage>
        <taxon>Eukaryota</taxon>
        <taxon>Fungi</taxon>
        <taxon>Dikarya</taxon>
        <taxon>Ascomycota</taxon>
        <taxon>Pezizomycotina</taxon>
        <taxon>Eurotiomycetes</taxon>
        <taxon>Eurotiomycetidae</taxon>
        <taxon>Eurotiales</taxon>
        <taxon>Aspergillaceae</taxon>
        <taxon>Aspergillus</taxon>
        <taxon>Aspergillus subgen. Circumdati</taxon>
    </lineage>
</organism>
<sequence>MYRPNSLWTWSFCIVTLVQTIITLALECYIFVNFQVQLLPSAATTTASKPIPTFLALYSFGFIYELILVYDALRLKNTIQVIGLCMCNIGLLIYGAVQVQQIRDAVQILWDNGAIAENVWGETEPFLIIIPCVVAMGSILMVIVAWKLYDEFAWSIYKHISADLRMKRRYLTYQIYISLLKFDFFFFLGFTVQFVVIVTNKTDIEFALTLAAIPVTIIILICAAFFVRRESSIGMIVVILLYFAAMAYFLFKLVRMYQPGTYDLYLTARRSLTFFAVITLVLIVITIINACVCMHNFHKGLKQHVHKKKTQNKEGKTTELSSNISSGQVPTRMMID</sequence>
<name>A0A1L9WY01_ASPA1</name>
<dbReference type="OMA" id="FWTRREN"/>
<protein>
    <submittedName>
        <fullName evidence="3">Uncharacterized protein</fullName>
    </submittedName>
</protein>
<keyword evidence="2" id="KW-0472">Membrane</keyword>
<feature type="transmembrane region" description="Helical" evidence="2">
    <location>
        <begin position="77"/>
        <end position="97"/>
    </location>
</feature>
<feature type="transmembrane region" description="Helical" evidence="2">
    <location>
        <begin position="271"/>
        <end position="292"/>
    </location>
</feature>
<dbReference type="RefSeq" id="XP_020057338.1">
    <property type="nucleotide sequence ID" value="XM_020202527.1"/>
</dbReference>
<dbReference type="EMBL" id="KV878975">
    <property type="protein sequence ID" value="OJK00999.1"/>
    <property type="molecule type" value="Genomic_DNA"/>
</dbReference>
<dbReference type="Proteomes" id="UP000184546">
    <property type="component" value="Unassembled WGS sequence"/>
</dbReference>
<dbReference type="AlphaFoldDB" id="A0A1L9WY01"/>
<evidence type="ECO:0000256" key="2">
    <source>
        <dbReference type="SAM" id="Phobius"/>
    </source>
</evidence>
<keyword evidence="4" id="KW-1185">Reference proteome</keyword>
<reference evidence="4" key="1">
    <citation type="journal article" date="2017" name="Genome Biol.">
        <title>Comparative genomics reveals high biological diversity and specific adaptations in the industrially and medically important fungal genus Aspergillus.</title>
        <authorList>
            <person name="de Vries R.P."/>
            <person name="Riley R."/>
            <person name="Wiebenga A."/>
            <person name="Aguilar-Osorio G."/>
            <person name="Amillis S."/>
            <person name="Uchima C.A."/>
            <person name="Anderluh G."/>
            <person name="Asadollahi M."/>
            <person name="Askin M."/>
            <person name="Barry K."/>
            <person name="Battaglia E."/>
            <person name="Bayram O."/>
            <person name="Benocci T."/>
            <person name="Braus-Stromeyer S.A."/>
            <person name="Caldana C."/>
            <person name="Canovas D."/>
            <person name="Cerqueira G.C."/>
            <person name="Chen F."/>
            <person name="Chen W."/>
            <person name="Choi C."/>
            <person name="Clum A."/>
            <person name="Dos Santos R.A."/>
            <person name="Damasio A.R."/>
            <person name="Diallinas G."/>
            <person name="Emri T."/>
            <person name="Fekete E."/>
            <person name="Flipphi M."/>
            <person name="Freyberg S."/>
            <person name="Gallo A."/>
            <person name="Gournas C."/>
            <person name="Habgood R."/>
            <person name="Hainaut M."/>
            <person name="Harispe M.L."/>
            <person name="Henrissat B."/>
            <person name="Hilden K.S."/>
            <person name="Hope R."/>
            <person name="Hossain A."/>
            <person name="Karabika E."/>
            <person name="Karaffa L."/>
            <person name="Karanyi Z."/>
            <person name="Krasevec N."/>
            <person name="Kuo A."/>
            <person name="Kusch H."/>
            <person name="LaButti K."/>
            <person name="Lagendijk E.L."/>
            <person name="Lapidus A."/>
            <person name="Levasseur A."/>
            <person name="Lindquist E."/>
            <person name="Lipzen A."/>
            <person name="Logrieco A.F."/>
            <person name="MacCabe A."/>
            <person name="Maekelae M.R."/>
            <person name="Malavazi I."/>
            <person name="Melin P."/>
            <person name="Meyer V."/>
            <person name="Mielnichuk N."/>
            <person name="Miskei M."/>
            <person name="Molnar A.P."/>
            <person name="Mule G."/>
            <person name="Ngan C.Y."/>
            <person name="Orejas M."/>
            <person name="Orosz E."/>
            <person name="Ouedraogo J.P."/>
            <person name="Overkamp K.M."/>
            <person name="Park H.-S."/>
            <person name="Perrone G."/>
            <person name="Piumi F."/>
            <person name="Punt P.J."/>
            <person name="Ram A.F."/>
            <person name="Ramon A."/>
            <person name="Rauscher S."/>
            <person name="Record E."/>
            <person name="Riano-Pachon D.M."/>
            <person name="Robert V."/>
            <person name="Roehrig J."/>
            <person name="Ruller R."/>
            <person name="Salamov A."/>
            <person name="Salih N.S."/>
            <person name="Samson R.A."/>
            <person name="Sandor E."/>
            <person name="Sanguinetti M."/>
            <person name="Schuetze T."/>
            <person name="Sepcic K."/>
            <person name="Shelest E."/>
            <person name="Sherlock G."/>
            <person name="Sophianopoulou V."/>
            <person name="Squina F.M."/>
            <person name="Sun H."/>
            <person name="Susca A."/>
            <person name="Todd R.B."/>
            <person name="Tsang A."/>
            <person name="Unkles S.E."/>
            <person name="van de Wiele N."/>
            <person name="van Rossen-Uffink D."/>
            <person name="Oliveira J.V."/>
            <person name="Vesth T.C."/>
            <person name="Visser J."/>
            <person name="Yu J.-H."/>
            <person name="Zhou M."/>
            <person name="Andersen M.R."/>
            <person name="Archer D.B."/>
            <person name="Baker S.E."/>
            <person name="Benoit I."/>
            <person name="Brakhage A.A."/>
            <person name="Braus G.H."/>
            <person name="Fischer R."/>
            <person name="Frisvad J.C."/>
            <person name="Goldman G.H."/>
            <person name="Houbraken J."/>
            <person name="Oakley B."/>
            <person name="Pocsi I."/>
            <person name="Scazzocchio C."/>
            <person name="Seiboth B."/>
            <person name="vanKuyk P.A."/>
            <person name="Wortman J."/>
            <person name="Dyer P.S."/>
            <person name="Grigoriev I.V."/>
        </authorList>
    </citation>
    <scope>NUCLEOTIDE SEQUENCE [LARGE SCALE GENOMIC DNA]</scope>
    <source>
        <strain evidence="4">ATCC 16872 / CBS 172.66 / WB 5094</strain>
    </source>
</reference>
<dbReference type="GO" id="GO:0005794">
    <property type="term" value="C:Golgi apparatus"/>
    <property type="evidence" value="ECO:0007669"/>
    <property type="project" value="TreeGrafter"/>
</dbReference>
<feature type="transmembrane region" description="Helical" evidence="2">
    <location>
        <begin position="204"/>
        <end position="226"/>
    </location>
</feature>